<dbReference type="Proteomes" id="UP000030651">
    <property type="component" value="Unassembled WGS sequence"/>
</dbReference>
<gene>
    <name evidence="6" type="ORF">PFICI_02811</name>
</gene>
<proteinExistence type="predicted"/>
<dbReference type="SUPFAM" id="SSF144083">
    <property type="entry name" value="Magnesium transport protein CorA, transmembrane region"/>
    <property type="match status" value="1"/>
</dbReference>
<evidence type="ECO:0000313" key="7">
    <source>
        <dbReference type="Proteomes" id="UP000030651"/>
    </source>
</evidence>
<dbReference type="AlphaFoldDB" id="W3XHU2"/>
<dbReference type="KEGG" id="pfy:PFICI_02811"/>
<reference evidence="7" key="1">
    <citation type="journal article" date="2015" name="BMC Genomics">
        <title>Genomic and transcriptomic analysis of the endophytic fungus Pestalotiopsis fici reveals its lifestyle and high potential for synthesis of natural products.</title>
        <authorList>
            <person name="Wang X."/>
            <person name="Zhang X."/>
            <person name="Liu L."/>
            <person name="Xiang M."/>
            <person name="Wang W."/>
            <person name="Sun X."/>
            <person name="Che Y."/>
            <person name="Guo L."/>
            <person name="Liu G."/>
            <person name="Guo L."/>
            <person name="Wang C."/>
            <person name="Yin W.B."/>
            <person name="Stadler M."/>
            <person name="Zhang X."/>
            <person name="Liu X."/>
        </authorList>
    </citation>
    <scope>NUCLEOTIDE SEQUENCE [LARGE SCALE GENOMIC DNA]</scope>
    <source>
        <strain evidence="7">W106-1 / CGMCC3.15140</strain>
    </source>
</reference>
<keyword evidence="2 5" id="KW-0812">Transmembrane</keyword>
<keyword evidence="3 5" id="KW-1133">Transmembrane helix</keyword>
<keyword evidence="4 5" id="KW-0472">Membrane</keyword>
<feature type="transmembrane region" description="Helical" evidence="5">
    <location>
        <begin position="510"/>
        <end position="528"/>
    </location>
</feature>
<sequence length="560" mass="63104">MVTADGDLLPKTSGSCNSFNIADENEATYLGLIQNEIQPFFPNFASALSRQSPLEREYGRCAAVDLSHKSGDRRTLFLSSDELRHFLLTTPTSPKPGSGDGPLRRLFILEDLSSNYISILGSHLRIPPSFFAGHYDDPASPSGFNHRNPFERYTTSQFRLRYADSHRAEVNVPPHEASSTYTYNTNVFRYLHVYNPNGPLYDEMRSVHVLSFWSSPVGTDGAWAAVLLVDPPLGSHVKHLTSKQLVPVRRELRDESSMPRHYLFPELNALRQLPEDISAWTASHQRPQFVSVFDDTLNNFASPGNWSTRELDDPRKAVEWPRKLVIGIELSYLRRRHLLLLHLQNTNVKPNQTHRINYLANFSEGVLSRWDDQYFDFIAGSRTALKYFIRELEENMVSMGIIAKHGITPGSASAFGTGAAAAPPPPPPPQWEVDGWLSVMDLAHAVDASLNSLATTFMQYITIQEARVSGANAQSLSKITVLTMLFIPLSTMAGILSMSDDYLPGKSRAWVFWVVSIPLLFSLAYLYWRQQFLEVLVKKRSNLAHLFGKGREKLNDNSYV</sequence>
<evidence type="ECO:0000256" key="4">
    <source>
        <dbReference type="ARBA" id="ARBA00023136"/>
    </source>
</evidence>
<evidence type="ECO:0000256" key="5">
    <source>
        <dbReference type="SAM" id="Phobius"/>
    </source>
</evidence>
<dbReference type="HOGENOM" id="CLU_491890_0_0_1"/>
<name>W3XHU2_PESFW</name>
<evidence type="ECO:0000256" key="2">
    <source>
        <dbReference type="ARBA" id="ARBA00022692"/>
    </source>
</evidence>
<dbReference type="OMA" id="YHALSFW"/>
<dbReference type="STRING" id="1229662.W3XHU2"/>
<dbReference type="InParanoid" id="W3XHU2"/>
<evidence type="ECO:0000256" key="1">
    <source>
        <dbReference type="ARBA" id="ARBA00004141"/>
    </source>
</evidence>
<accession>W3XHU2</accession>
<dbReference type="Gene3D" id="1.20.58.340">
    <property type="entry name" value="Magnesium transport protein CorA, transmembrane region"/>
    <property type="match status" value="1"/>
</dbReference>
<evidence type="ECO:0000313" key="6">
    <source>
        <dbReference type="EMBL" id="ETS84786.1"/>
    </source>
</evidence>
<dbReference type="EMBL" id="KI912110">
    <property type="protein sequence ID" value="ETS84786.1"/>
    <property type="molecule type" value="Genomic_DNA"/>
</dbReference>
<dbReference type="eggNOG" id="ENOG502SMU8">
    <property type="taxonomic scope" value="Eukaryota"/>
</dbReference>
<feature type="transmembrane region" description="Helical" evidence="5">
    <location>
        <begin position="479"/>
        <end position="498"/>
    </location>
</feature>
<dbReference type="InterPro" id="IPR045863">
    <property type="entry name" value="CorA_TM1_TM2"/>
</dbReference>
<evidence type="ECO:0000256" key="3">
    <source>
        <dbReference type="ARBA" id="ARBA00022989"/>
    </source>
</evidence>
<organism evidence="6 7">
    <name type="scientific">Pestalotiopsis fici (strain W106-1 / CGMCC3.15140)</name>
    <dbReference type="NCBI Taxonomy" id="1229662"/>
    <lineage>
        <taxon>Eukaryota</taxon>
        <taxon>Fungi</taxon>
        <taxon>Dikarya</taxon>
        <taxon>Ascomycota</taxon>
        <taxon>Pezizomycotina</taxon>
        <taxon>Sordariomycetes</taxon>
        <taxon>Xylariomycetidae</taxon>
        <taxon>Amphisphaeriales</taxon>
        <taxon>Sporocadaceae</taxon>
        <taxon>Pestalotiopsis</taxon>
    </lineage>
</organism>
<comment type="subcellular location">
    <subcellularLocation>
        <location evidence="1">Membrane</location>
        <topology evidence="1">Multi-pass membrane protein</topology>
    </subcellularLocation>
</comment>
<dbReference type="GO" id="GO:0016020">
    <property type="term" value="C:membrane"/>
    <property type="evidence" value="ECO:0007669"/>
    <property type="project" value="UniProtKB-SubCell"/>
</dbReference>
<dbReference type="RefSeq" id="XP_007829583.1">
    <property type="nucleotide sequence ID" value="XM_007831392.1"/>
</dbReference>
<dbReference type="OrthoDB" id="5428055at2759"/>
<dbReference type="GeneID" id="19267824"/>
<keyword evidence="7" id="KW-1185">Reference proteome</keyword>
<protein>
    <submittedName>
        <fullName evidence="6">Uncharacterized protein</fullName>
    </submittedName>
</protein>